<dbReference type="Pfam" id="PF19278">
    <property type="entry name" value="Hydant_A_C"/>
    <property type="match status" value="1"/>
</dbReference>
<organism evidence="5 6">
    <name type="scientific">Baekduia soli</name>
    <dbReference type="NCBI Taxonomy" id="496014"/>
    <lineage>
        <taxon>Bacteria</taxon>
        <taxon>Bacillati</taxon>
        <taxon>Actinomycetota</taxon>
        <taxon>Thermoleophilia</taxon>
        <taxon>Solirubrobacterales</taxon>
        <taxon>Baekduiaceae</taxon>
        <taxon>Baekduia</taxon>
    </lineage>
</organism>
<dbReference type="KEGG" id="bsol:FSW04_02055"/>
<evidence type="ECO:0000259" key="2">
    <source>
        <dbReference type="Pfam" id="PF01968"/>
    </source>
</evidence>
<evidence type="ECO:0000313" key="5">
    <source>
        <dbReference type="EMBL" id="QEC46480.1"/>
    </source>
</evidence>
<feature type="region of interest" description="Disordered" evidence="1">
    <location>
        <begin position="372"/>
        <end position="391"/>
    </location>
</feature>
<name>A0A5B8U0K5_9ACTN</name>
<dbReference type="Pfam" id="PF05378">
    <property type="entry name" value="Hydant_A_N"/>
    <property type="match status" value="1"/>
</dbReference>
<dbReference type="InterPro" id="IPR049517">
    <property type="entry name" value="ACX-like_C"/>
</dbReference>
<dbReference type="GO" id="GO:0005829">
    <property type="term" value="C:cytosol"/>
    <property type="evidence" value="ECO:0007669"/>
    <property type="project" value="TreeGrafter"/>
</dbReference>
<dbReference type="InterPro" id="IPR008040">
    <property type="entry name" value="Hydant_A_N"/>
</dbReference>
<dbReference type="InterPro" id="IPR045079">
    <property type="entry name" value="Oxoprolinase-like"/>
</dbReference>
<proteinExistence type="predicted"/>
<dbReference type="InterPro" id="IPR002821">
    <property type="entry name" value="Hydantoinase_A"/>
</dbReference>
<dbReference type="Proteomes" id="UP000321805">
    <property type="component" value="Chromosome"/>
</dbReference>
<sequence length="714" mass="76532">MVPRDPAGPTRRGMSSAPAAAKDGAQAYIGVDVGGTHTDVSVVYGDRVERGKALTTYDDFSRGVLEAVEVAAARFELELPELLARTRLFINGTTVVTNTITTLRGSRVGVLVTGGFKDTFRFAGGPRLTEPDDHLQKNVPDLVSRKAIAEIDERIDWSGAVLARIDPEEVKAKVRHLVEDVGIDALAICFLSSFVNGEHELAAEAAVKEIYPDLFVTPSHRVFPVAGETRRWTTAVLNSFVQDKAEVYLTSLNDKLREAGLKGGLAFFQGLGGGISLNKARQYPLALLGSGPAGGAIGSNDLAKRMGHTRVLLGDMGGTSFDTGIISDNEIHIEKNLQLGPFQTGVNLVDVVSVGAGGGSIAWVGERGVPQVGPQSAGSTPGPACLDRGGTEPTVTDAMVTMGFIDPERYLAGRVQLKPEKAGEALDAVLGERFGWSTEESAAAVHDLVVVNMANAVREVSVGKGHDPREFLFLAYGGTLPLFASQIAERLNISTIVIPSNSSVFCAMGVLASDYVLRTDQGVGWDLSRPEGVDRVNQIAEEMVASAHAEMTAEGFSDADIEIQRSADFRFQGQEYELPIPMPDRPLTAEDAPRLADEFLKLYERTYGEGTAWKGVPATLVNYSVTVIGRHERPQMGTTASANGATEVAPREQREIFLPSERRKEQVPIYDGAAVTPGIHISGPAIVDEGDTTIYVPPGVTAERDEYMNYVLTR</sequence>
<feature type="domain" description="Acetophenone carboxylase-like C-terminal" evidence="4">
    <location>
        <begin position="534"/>
        <end position="707"/>
    </location>
</feature>
<feature type="domain" description="Hydantoinase A/oxoprolinase" evidence="2">
    <location>
        <begin position="231"/>
        <end position="516"/>
    </location>
</feature>
<reference evidence="5 6" key="1">
    <citation type="journal article" date="2018" name="J. Microbiol.">
        <title>Baekduia soli gen. nov., sp. nov., a novel bacterium isolated from the soil of Baekdu Mountain and proposal of a novel family name, Baekduiaceae fam. nov.</title>
        <authorList>
            <person name="An D.S."/>
            <person name="Siddiqi M.Z."/>
            <person name="Kim K.H."/>
            <person name="Yu H.S."/>
            <person name="Im W.T."/>
        </authorList>
    </citation>
    <scope>NUCLEOTIDE SEQUENCE [LARGE SCALE GENOMIC DNA]</scope>
    <source>
        <strain evidence="5 6">BR7-21</strain>
    </source>
</reference>
<gene>
    <name evidence="5" type="ORF">FSW04_02055</name>
</gene>
<evidence type="ECO:0000259" key="4">
    <source>
        <dbReference type="Pfam" id="PF19278"/>
    </source>
</evidence>
<dbReference type="EMBL" id="CP042430">
    <property type="protein sequence ID" value="QEC46480.1"/>
    <property type="molecule type" value="Genomic_DNA"/>
</dbReference>
<dbReference type="PANTHER" id="PTHR11365">
    <property type="entry name" value="5-OXOPROLINASE RELATED"/>
    <property type="match status" value="1"/>
</dbReference>
<dbReference type="Pfam" id="PF01968">
    <property type="entry name" value="Hydantoinase_A"/>
    <property type="match status" value="1"/>
</dbReference>
<protein>
    <submittedName>
        <fullName evidence="5">Hydantoinase/oxoprolinase family protein</fullName>
    </submittedName>
</protein>
<dbReference type="OrthoDB" id="9768323at2"/>
<evidence type="ECO:0000313" key="6">
    <source>
        <dbReference type="Proteomes" id="UP000321805"/>
    </source>
</evidence>
<accession>A0A5B8U0K5</accession>
<evidence type="ECO:0000256" key="1">
    <source>
        <dbReference type="SAM" id="MobiDB-lite"/>
    </source>
</evidence>
<dbReference type="GO" id="GO:0017168">
    <property type="term" value="F:5-oxoprolinase (ATP-hydrolyzing) activity"/>
    <property type="evidence" value="ECO:0007669"/>
    <property type="project" value="TreeGrafter"/>
</dbReference>
<dbReference type="GO" id="GO:0006749">
    <property type="term" value="P:glutathione metabolic process"/>
    <property type="evidence" value="ECO:0007669"/>
    <property type="project" value="TreeGrafter"/>
</dbReference>
<evidence type="ECO:0000259" key="3">
    <source>
        <dbReference type="Pfam" id="PF05378"/>
    </source>
</evidence>
<feature type="domain" description="Hydantoinase/oxoprolinase N-terminal" evidence="3">
    <location>
        <begin position="29"/>
        <end position="210"/>
    </location>
</feature>
<dbReference type="AlphaFoldDB" id="A0A5B8U0K5"/>
<keyword evidence="6" id="KW-1185">Reference proteome</keyword>
<dbReference type="PANTHER" id="PTHR11365:SF23">
    <property type="entry name" value="HYPOTHETICAL 5-OXOPROLINASE (EUROFUNG)-RELATED"/>
    <property type="match status" value="1"/>
</dbReference>